<evidence type="ECO:0000256" key="14">
    <source>
        <dbReference type="PROSITE-ProRule" id="PRU00289"/>
    </source>
</evidence>
<keyword evidence="9 14" id="KW-0067">ATP-binding</keyword>
<comment type="similarity">
    <text evidence="2">Belongs to the FtsK/SpoIIIE/SftA family.</text>
</comment>
<feature type="region of interest" description="Disordered" evidence="15">
    <location>
        <begin position="317"/>
        <end position="338"/>
    </location>
</feature>
<keyword evidence="19" id="KW-1185">Reference proteome</keyword>
<dbReference type="PROSITE" id="PS50901">
    <property type="entry name" value="FTSK"/>
    <property type="match status" value="1"/>
</dbReference>
<evidence type="ECO:0000259" key="17">
    <source>
        <dbReference type="PROSITE" id="PS50901"/>
    </source>
</evidence>
<dbReference type="RefSeq" id="WP_138564538.1">
    <property type="nucleotide sequence ID" value="NZ_CP040602.1"/>
</dbReference>
<keyword evidence="12 16" id="KW-0472">Membrane</keyword>
<dbReference type="AlphaFoldDB" id="A0A4P9K519"/>
<dbReference type="GO" id="GO:0005524">
    <property type="term" value="F:ATP binding"/>
    <property type="evidence" value="ECO:0007669"/>
    <property type="project" value="UniProtKB-UniRule"/>
</dbReference>
<proteinExistence type="inferred from homology"/>
<keyword evidence="4" id="KW-1003">Cell membrane</keyword>
<feature type="domain" description="FtsK" evidence="17">
    <location>
        <begin position="522"/>
        <end position="739"/>
    </location>
</feature>
<dbReference type="KEGG" id="thig:FE785_04000"/>
<dbReference type="InterPro" id="IPR002543">
    <property type="entry name" value="FtsK_dom"/>
</dbReference>
<dbReference type="InterPro" id="IPR025199">
    <property type="entry name" value="FtsK_4TM"/>
</dbReference>
<dbReference type="CDD" id="cd01127">
    <property type="entry name" value="TrwB_TraG_TraD_VirD4"/>
    <property type="match status" value="1"/>
</dbReference>
<evidence type="ECO:0000256" key="13">
    <source>
        <dbReference type="ARBA" id="ARBA00023306"/>
    </source>
</evidence>
<dbReference type="Pfam" id="PF13491">
    <property type="entry name" value="FtsK_4TM"/>
    <property type="match status" value="1"/>
</dbReference>
<dbReference type="Pfam" id="PF17854">
    <property type="entry name" value="FtsK_alpha"/>
    <property type="match status" value="1"/>
</dbReference>
<dbReference type="Gene3D" id="1.10.10.10">
    <property type="entry name" value="Winged helix-like DNA-binding domain superfamily/Winged helix DNA-binding domain"/>
    <property type="match status" value="1"/>
</dbReference>
<evidence type="ECO:0000256" key="12">
    <source>
        <dbReference type="ARBA" id="ARBA00023136"/>
    </source>
</evidence>
<protein>
    <recommendedName>
        <fullName evidence="3">DNA translocase FtsK</fullName>
    </recommendedName>
</protein>
<keyword evidence="7 14" id="KW-0547">Nucleotide-binding</keyword>
<feature type="compositionally biased region" description="Polar residues" evidence="15">
    <location>
        <begin position="327"/>
        <end position="338"/>
    </location>
</feature>
<evidence type="ECO:0000313" key="18">
    <source>
        <dbReference type="EMBL" id="QCU89861.1"/>
    </source>
</evidence>
<evidence type="ECO:0000256" key="7">
    <source>
        <dbReference type="ARBA" id="ARBA00022741"/>
    </source>
</evidence>
<feature type="transmembrane region" description="Helical" evidence="16">
    <location>
        <begin position="86"/>
        <end position="108"/>
    </location>
</feature>
<feature type="region of interest" description="Disordered" evidence="15">
    <location>
        <begin position="1"/>
        <end position="20"/>
    </location>
</feature>
<feature type="binding site" evidence="14">
    <location>
        <begin position="539"/>
        <end position="546"/>
    </location>
    <ligand>
        <name>ATP</name>
        <dbReference type="ChEBI" id="CHEBI:30616"/>
    </ligand>
</feature>
<organism evidence="18 19">
    <name type="scientific">Thiomicrorhabdus sediminis</name>
    <dbReference type="NCBI Taxonomy" id="2580412"/>
    <lineage>
        <taxon>Bacteria</taxon>
        <taxon>Pseudomonadati</taxon>
        <taxon>Pseudomonadota</taxon>
        <taxon>Gammaproteobacteria</taxon>
        <taxon>Thiotrichales</taxon>
        <taxon>Piscirickettsiaceae</taxon>
        <taxon>Thiomicrorhabdus</taxon>
    </lineage>
</organism>
<keyword evidence="13" id="KW-0131">Cell cycle</keyword>
<dbReference type="InterPro" id="IPR050206">
    <property type="entry name" value="FtsK/SpoIIIE/SftA"/>
</dbReference>
<evidence type="ECO:0000313" key="19">
    <source>
        <dbReference type="Proteomes" id="UP000304864"/>
    </source>
</evidence>
<keyword evidence="6 16" id="KW-0812">Transmembrane</keyword>
<keyword evidence="10 16" id="KW-1133">Transmembrane helix</keyword>
<dbReference type="GO" id="GO:0007059">
    <property type="term" value="P:chromosome segregation"/>
    <property type="evidence" value="ECO:0007669"/>
    <property type="project" value="UniProtKB-KW"/>
</dbReference>
<evidence type="ECO:0000256" key="10">
    <source>
        <dbReference type="ARBA" id="ARBA00022989"/>
    </source>
</evidence>
<evidence type="ECO:0000256" key="5">
    <source>
        <dbReference type="ARBA" id="ARBA00022618"/>
    </source>
</evidence>
<dbReference type="Gene3D" id="3.40.50.300">
    <property type="entry name" value="P-loop containing nucleotide triphosphate hydrolases"/>
    <property type="match status" value="1"/>
</dbReference>
<evidence type="ECO:0000256" key="15">
    <source>
        <dbReference type="SAM" id="MobiDB-lite"/>
    </source>
</evidence>
<dbReference type="SMART" id="SM00843">
    <property type="entry name" value="Ftsk_gamma"/>
    <property type="match status" value="1"/>
</dbReference>
<dbReference type="PANTHER" id="PTHR22683">
    <property type="entry name" value="SPORULATION PROTEIN RELATED"/>
    <property type="match status" value="1"/>
</dbReference>
<evidence type="ECO:0000256" key="8">
    <source>
        <dbReference type="ARBA" id="ARBA00022829"/>
    </source>
</evidence>
<dbReference type="GO" id="GO:0051301">
    <property type="term" value="P:cell division"/>
    <property type="evidence" value="ECO:0007669"/>
    <property type="project" value="UniProtKB-KW"/>
</dbReference>
<dbReference type="Pfam" id="PF09397">
    <property type="entry name" value="FtsK_gamma"/>
    <property type="match status" value="1"/>
</dbReference>
<dbReference type="InterPro" id="IPR036388">
    <property type="entry name" value="WH-like_DNA-bd_sf"/>
</dbReference>
<evidence type="ECO:0000256" key="2">
    <source>
        <dbReference type="ARBA" id="ARBA00006474"/>
    </source>
</evidence>
<feature type="transmembrane region" description="Helical" evidence="16">
    <location>
        <begin position="37"/>
        <end position="56"/>
    </location>
</feature>
<feature type="transmembrane region" description="Helical" evidence="16">
    <location>
        <begin position="120"/>
        <end position="145"/>
    </location>
</feature>
<keyword evidence="8" id="KW-0159">Chromosome partition</keyword>
<accession>A0A4P9K519</accession>
<dbReference type="Pfam" id="PF01580">
    <property type="entry name" value="FtsK_SpoIIIE"/>
    <property type="match status" value="1"/>
</dbReference>
<evidence type="ECO:0000256" key="16">
    <source>
        <dbReference type="SAM" id="Phobius"/>
    </source>
</evidence>
<dbReference type="GO" id="GO:0003677">
    <property type="term" value="F:DNA binding"/>
    <property type="evidence" value="ECO:0007669"/>
    <property type="project" value="UniProtKB-KW"/>
</dbReference>
<dbReference type="Gene3D" id="3.30.980.40">
    <property type="match status" value="1"/>
</dbReference>
<gene>
    <name evidence="18" type="ORF">FE785_04000</name>
</gene>
<keyword evidence="11" id="KW-0238">DNA-binding</keyword>
<dbReference type="PANTHER" id="PTHR22683:SF41">
    <property type="entry name" value="DNA TRANSLOCASE FTSK"/>
    <property type="match status" value="1"/>
</dbReference>
<dbReference type="InterPro" id="IPR027417">
    <property type="entry name" value="P-loop_NTPase"/>
</dbReference>
<dbReference type="InterPro" id="IPR036390">
    <property type="entry name" value="WH_DNA-bd_sf"/>
</dbReference>
<evidence type="ECO:0000256" key="9">
    <source>
        <dbReference type="ARBA" id="ARBA00022840"/>
    </source>
</evidence>
<feature type="region of interest" description="Disordered" evidence="15">
    <location>
        <begin position="274"/>
        <end position="297"/>
    </location>
</feature>
<dbReference type="InterPro" id="IPR018541">
    <property type="entry name" value="Ftsk_gamma"/>
</dbReference>
<keyword evidence="5" id="KW-0132">Cell division</keyword>
<dbReference type="EMBL" id="CP040602">
    <property type="protein sequence ID" value="QCU89861.1"/>
    <property type="molecule type" value="Genomic_DNA"/>
</dbReference>
<dbReference type="OrthoDB" id="9807790at2"/>
<evidence type="ECO:0000256" key="6">
    <source>
        <dbReference type="ARBA" id="ARBA00022692"/>
    </source>
</evidence>
<comment type="subcellular location">
    <subcellularLocation>
        <location evidence="1">Cell membrane</location>
        <topology evidence="1">Multi-pass membrane protein</topology>
    </subcellularLocation>
</comment>
<dbReference type="Proteomes" id="UP000304864">
    <property type="component" value="Chromosome"/>
</dbReference>
<reference evidence="18 19" key="1">
    <citation type="submission" date="2019-05" db="EMBL/GenBank/DDBJ databases">
        <title>Thiomicrorhabdus sediminis sp. nov, a novel sulfur-oxidizing bacterium isolated from coastal sediment.</title>
        <authorList>
            <person name="Liu X."/>
        </authorList>
    </citation>
    <scope>NUCLEOTIDE SEQUENCE [LARGE SCALE GENOMIC DNA]</scope>
    <source>
        <strain evidence="18 19">G1</strain>
    </source>
</reference>
<sequence>MSFKPNRSQSNAISAESSQDDSGVSKMKRCAWIIKDGVVLSCIGLAFFLFLVLFSYSNTDPGFDSVGDGYAINNYGGKTGAWLASMLLYVFGVFGFLIPFGILLAGWITLKLRNGNETDYLRFVVSLLGLLLLISSGAGLANLFMQPDALVPLPYSAGGVLGYELSNGLVASIDLLGATLLLLVLFAVSISMLSSCSWLTIIEFTGEQAYRFWKFVEQKFNDVVANRSDSDEEKPRVQINDKFAASGDGVAARNKWLHKALAVKQGLTDKVMAKSRRNVSPADEHMEKTIDSSAFKLEPDSAPKLTEENDTVAPQLANQPMTDEPSSDSSQLADSNEPVSLQSNIAAEDSDIAPAVVALEPQSQPVSQVKVGQKQQASNAVIQQKAELPKLELLDPPPSYDEGFSKEELTQLSGLLEQRLMEFGVAVQVESVQPGPVVTRFEILPAPGVKVSQINNLAKDLARVLSVKSVRVVDVIPGKAVVGIEIPNEQREIVSFREVLSSEEFQQASSPLTVALGKDISGKPVVADIAKMPHLLVAGTTGAGKSVGVNSMILSLLYKSTAEQVRLIMVDPKMLELSVYEDIPHLLTPVVTDMSDAANALRWCVFEMDRRYQLMAKMGVRNIAGFNQKVQAAIDKGQPIIDPLYQQKMSFAGEMGEMPPTLEPLPYIVVVVDEFADMIMVVGKEVEQLIARIAQKARAAGIHLILATQRPSVNVITGLIKANIPTRISFMVNTKIDSRTILDQGGAEQLLGMGDMLFMPPGSGSPKRVHGAFMTDEEVHSVAEFIKQQGQPQYLEAITQANHGNDGGAGGSDDAEQDALYDEAVEFVVQGRRVSISSIQRRFKIGYNRAARIVEAMESAGVVSTAGANGNREVLAPKPQE</sequence>
<dbReference type="SUPFAM" id="SSF46785">
    <property type="entry name" value="Winged helix' DNA-binding domain"/>
    <property type="match status" value="1"/>
</dbReference>
<evidence type="ECO:0000256" key="1">
    <source>
        <dbReference type="ARBA" id="ARBA00004651"/>
    </source>
</evidence>
<dbReference type="SUPFAM" id="SSF52540">
    <property type="entry name" value="P-loop containing nucleoside triphosphate hydrolases"/>
    <property type="match status" value="1"/>
</dbReference>
<evidence type="ECO:0000256" key="3">
    <source>
        <dbReference type="ARBA" id="ARBA00020887"/>
    </source>
</evidence>
<dbReference type="FunFam" id="3.40.50.300:FF:000209">
    <property type="entry name" value="Cell division protein FtsK"/>
    <property type="match status" value="1"/>
</dbReference>
<evidence type="ECO:0000256" key="11">
    <source>
        <dbReference type="ARBA" id="ARBA00023125"/>
    </source>
</evidence>
<dbReference type="GO" id="GO:0005886">
    <property type="term" value="C:plasma membrane"/>
    <property type="evidence" value="ECO:0007669"/>
    <property type="project" value="UniProtKB-SubCell"/>
</dbReference>
<evidence type="ECO:0000256" key="4">
    <source>
        <dbReference type="ARBA" id="ARBA00022475"/>
    </source>
</evidence>
<dbReference type="InterPro" id="IPR041027">
    <property type="entry name" value="FtsK_alpha"/>
</dbReference>
<name>A0A4P9K519_9GAMM</name>